<comment type="cofactor">
    <cofactor evidence="1">
        <name>Fe cation</name>
        <dbReference type="ChEBI" id="CHEBI:24875"/>
    </cofactor>
</comment>
<gene>
    <name evidence="3" type="ORF">QTG54_007419</name>
</gene>
<feature type="compositionally biased region" description="Basic residues" evidence="2">
    <location>
        <begin position="7"/>
        <end position="23"/>
    </location>
</feature>
<dbReference type="GO" id="GO:0051213">
    <property type="term" value="F:dioxygenase activity"/>
    <property type="evidence" value="ECO:0007669"/>
    <property type="project" value="UniProtKB-KW"/>
</dbReference>
<keyword evidence="4" id="KW-1185">Reference proteome</keyword>
<evidence type="ECO:0000313" key="4">
    <source>
        <dbReference type="Proteomes" id="UP001224775"/>
    </source>
</evidence>
<comment type="caution">
    <text evidence="3">The sequence shown here is derived from an EMBL/GenBank/DDBJ whole genome shotgun (WGS) entry which is preliminary data.</text>
</comment>
<dbReference type="InterPro" id="IPR008775">
    <property type="entry name" value="Phytyl_CoA_dOase-like"/>
</dbReference>
<organism evidence="3 4">
    <name type="scientific">Skeletonema marinoi</name>
    <dbReference type="NCBI Taxonomy" id="267567"/>
    <lineage>
        <taxon>Eukaryota</taxon>
        <taxon>Sar</taxon>
        <taxon>Stramenopiles</taxon>
        <taxon>Ochrophyta</taxon>
        <taxon>Bacillariophyta</taxon>
        <taxon>Coscinodiscophyceae</taxon>
        <taxon>Thalassiosirophycidae</taxon>
        <taxon>Thalassiosirales</taxon>
        <taxon>Skeletonemataceae</taxon>
        <taxon>Skeletonema</taxon>
        <taxon>Skeletonema marinoi-dohrnii complex</taxon>
    </lineage>
</organism>
<dbReference type="Gene3D" id="2.60.120.620">
    <property type="entry name" value="q2cbj1_9rhob like domain"/>
    <property type="match status" value="1"/>
</dbReference>
<dbReference type="EMBL" id="JATAAI010000012">
    <property type="protein sequence ID" value="KAK1741846.1"/>
    <property type="molecule type" value="Genomic_DNA"/>
</dbReference>
<dbReference type="Proteomes" id="UP001224775">
    <property type="component" value="Unassembled WGS sequence"/>
</dbReference>
<evidence type="ECO:0000256" key="1">
    <source>
        <dbReference type="ARBA" id="ARBA00001962"/>
    </source>
</evidence>
<proteinExistence type="predicted"/>
<dbReference type="SUPFAM" id="SSF51197">
    <property type="entry name" value="Clavaminate synthase-like"/>
    <property type="match status" value="1"/>
</dbReference>
<keyword evidence="3" id="KW-0560">Oxidoreductase</keyword>
<dbReference type="AlphaFoldDB" id="A0AAD8Y8N2"/>
<reference evidence="3" key="1">
    <citation type="submission" date="2023-06" db="EMBL/GenBank/DDBJ databases">
        <title>Survivors Of The Sea: Transcriptome response of Skeletonema marinoi to long-term dormancy.</title>
        <authorList>
            <person name="Pinder M.I.M."/>
            <person name="Kourtchenko O."/>
            <person name="Robertson E.K."/>
            <person name="Larsson T."/>
            <person name="Maumus F."/>
            <person name="Osuna-Cruz C.M."/>
            <person name="Vancaester E."/>
            <person name="Stenow R."/>
            <person name="Vandepoele K."/>
            <person name="Ploug H."/>
            <person name="Bruchert V."/>
            <person name="Godhe A."/>
            <person name="Topel M."/>
        </authorList>
    </citation>
    <scope>NUCLEOTIDE SEQUENCE</scope>
    <source>
        <strain evidence="3">R05AC</strain>
    </source>
</reference>
<accession>A0AAD8Y8N2</accession>
<evidence type="ECO:0000256" key="2">
    <source>
        <dbReference type="SAM" id="MobiDB-lite"/>
    </source>
</evidence>
<feature type="non-terminal residue" evidence="3">
    <location>
        <position position="1"/>
    </location>
</feature>
<protein>
    <submittedName>
        <fullName evidence="3">Phytanoyl-CoA dioxygenase family protein</fullName>
    </submittedName>
</protein>
<evidence type="ECO:0000313" key="3">
    <source>
        <dbReference type="EMBL" id="KAK1741846.1"/>
    </source>
</evidence>
<dbReference type="PANTHER" id="PTHR20883:SF49">
    <property type="entry name" value="PHYTANOYL-COA DIOXYGENASE"/>
    <property type="match status" value="1"/>
</dbReference>
<sequence>GLDRRINKSSKKANPKFNNKRLRKSEIDDLVRGIGLQPVQVKSSKSNKVSNQSNDKQQAPQVKTTESLPAMSNLESPSISLQQQLDYSRNGHTVLRSFIPQQTIEQLKSEIVPYANSQTLAAWKQKVEVQLADSADEYYRQNSQSIANGLADIEACQDMLESLGMANGDLPFLQFFNTWRAKDSNAPTVRQLCLSPYLAQAASILMDSPTVKLYQDSLFHKRAGDGWTPWHSDSRMAPFDTSKMITFWIPLQKVPTPENGGTGLLFVNYSHSDFALPYWNGAEGKEYERLEQRYGSGSIAHHMPMSVGDVTVHNGWTLHSADGAEFVEEGEDRYAFSVTFVDGNAEVRADALLENNQQTKGDMEDVWSYRPWVTQVEPRTSFRHALVPIVWPVERND</sequence>
<feature type="region of interest" description="Disordered" evidence="2">
    <location>
        <begin position="38"/>
        <end position="74"/>
    </location>
</feature>
<dbReference type="PANTHER" id="PTHR20883">
    <property type="entry name" value="PHYTANOYL-COA DIOXYGENASE DOMAIN CONTAINING 1"/>
    <property type="match status" value="1"/>
</dbReference>
<keyword evidence="3" id="KW-0223">Dioxygenase</keyword>
<feature type="compositionally biased region" description="Low complexity" evidence="2">
    <location>
        <begin position="39"/>
        <end position="58"/>
    </location>
</feature>
<dbReference type="Pfam" id="PF05721">
    <property type="entry name" value="PhyH"/>
    <property type="match status" value="1"/>
</dbReference>
<feature type="region of interest" description="Disordered" evidence="2">
    <location>
        <begin position="1"/>
        <end position="24"/>
    </location>
</feature>
<name>A0AAD8Y8N2_9STRA</name>